<dbReference type="Gene3D" id="1.10.3720.10">
    <property type="entry name" value="MetI-like"/>
    <property type="match status" value="1"/>
</dbReference>
<protein>
    <submittedName>
        <fullName evidence="9">N-Acetyl-D-glucosamine ABC transport system, permease protein 2</fullName>
    </submittedName>
</protein>
<organism evidence="9 10">
    <name type="scientific">Fimbriimonas ginsengisoli Gsoil 348</name>
    <dbReference type="NCBI Taxonomy" id="661478"/>
    <lineage>
        <taxon>Bacteria</taxon>
        <taxon>Bacillati</taxon>
        <taxon>Armatimonadota</taxon>
        <taxon>Fimbriimonadia</taxon>
        <taxon>Fimbriimonadales</taxon>
        <taxon>Fimbriimonadaceae</taxon>
        <taxon>Fimbriimonas</taxon>
    </lineage>
</organism>
<gene>
    <name evidence="9" type="ORF">OP10G_2368</name>
</gene>
<feature type="transmembrane region" description="Helical" evidence="7">
    <location>
        <begin position="544"/>
        <end position="564"/>
    </location>
</feature>
<evidence type="ECO:0000256" key="6">
    <source>
        <dbReference type="ARBA" id="ARBA00023136"/>
    </source>
</evidence>
<comment type="subcellular location">
    <subcellularLocation>
        <location evidence="1 7">Cell membrane</location>
        <topology evidence="1 7">Multi-pass membrane protein</topology>
    </subcellularLocation>
</comment>
<accession>A0A068NQM7</accession>
<feature type="transmembrane region" description="Helical" evidence="7">
    <location>
        <begin position="378"/>
        <end position="399"/>
    </location>
</feature>
<keyword evidence="5 7" id="KW-1133">Transmembrane helix</keyword>
<feature type="transmembrane region" description="Helical" evidence="7">
    <location>
        <begin position="79"/>
        <end position="104"/>
    </location>
</feature>
<evidence type="ECO:0000256" key="4">
    <source>
        <dbReference type="ARBA" id="ARBA00022692"/>
    </source>
</evidence>
<dbReference type="PROSITE" id="PS50928">
    <property type="entry name" value="ABC_TM1"/>
    <property type="match status" value="1"/>
</dbReference>
<dbReference type="RefSeq" id="WP_025225704.1">
    <property type="nucleotide sequence ID" value="NZ_CP007139.1"/>
</dbReference>
<evidence type="ECO:0000256" key="5">
    <source>
        <dbReference type="ARBA" id="ARBA00022989"/>
    </source>
</evidence>
<dbReference type="PANTHER" id="PTHR43744:SF8">
    <property type="entry name" value="SN-GLYCEROL-3-PHOSPHATE TRANSPORT SYSTEM PERMEASE PROTEIN UGPE"/>
    <property type="match status" value="1"/>
</dbReference>
<evidence type="ECO:0000259" key="8">
    <source>
        <dbReference type="PROSITE" id="PS50928"/>
    </source>
</evidence>
<feature type="transmembrane region" description="Helical" evidence="7">
    <location>
        <begin position="411"/>
        <end position="433"/>
    </location>
</feature>
<dbReference type="KEGG" id="fgi:OP10G_2368"/>
<evidence type="ECO:0000256" key="1">
    <source>
        <dbReference type="ARBA" id="ARBA00004651"/>
    </source>
</evidence>
<feature type="transmembrane region" description="Helical" evidence="7">
    <location>
        <begin position="157"/>
        <end position="176"/>
    </location>
</feature>
<dbReference type="GO" id="GO:0055085">
    <property type="term" value="P:transmembrane transport"/>
    <property type="evidence" value="ECO:0007669"/>
    <property type="project" value="InterPro"/>
</dbReference>
<dbReference type="GO" id="GO:0005886">
    <property type="term" value="C:plasma membrane"/>
    <property type="evidence" value="ECO:0007669"/>
    <property type="project" value="UniProtKB-SubCell"/>
</dbReference>
<keyword evidence="4 7" id="KW-0812">Transmembrane</keyword>
<dbReference type="eggNOG" id="COG0395">
    <property type="taxonomic scope" value="Bacteria"/>
</dbReference>
<keyword evidence="6 7" id="KW-0472">Membrane</keyword>
<dbReference type="HOGENOM" id="CLU_016047_1_1_0"/>
<feature type="transmembrane region" description="Helical" evidence="7">
    <location>
        <begin position="188"/>
        <end position="210"/>
    </location>
</feature>
<feature type="transmembrane region" description="Helical" evidence="7">
    <location>
        <begin position="116"/>
        <end position="137"/>
    </location>
</feature>
<keyword evidence="3" id="KW-1003">Cell membrane</keyword>
<evidence type="ECO:0000256" key="3">
    <source>
        <dbReference type="ARBA" id="ARBA00022475"/>
    </source>
</evidence>
<evidence type="ECO:0000256" key="7">
    <source>
        <dbReference type="RuleBase" id="RU363032"/>
    </source>
</evidence>
<feature type="transmembrane region" description="Helical" evidence="7">
    <location>
        <begin position="6"/>
        <end position="29"/>
    </location>
</feature>
<feature type="transmembrane region" description="Helical" evidence="7">
    <location>
        <begin position="445"/>
        <end position="464"/>
    </location>
</feature>
<dbReference type="CDD" id="cd06261">
    <property type="entry name" value="TM_PBP2"/>
    <property type="match status" value="1"/>
</dbReference>
<evidence type="ECO:0000313" key="9">
    <source>
        <dbReference type="EMBL" id="AIE85736.1"/>
    </source>
</evidence>
<keyword evidence="10" id="KW-1185">Reference proteome</keyword>
<keyword evidence="2 7" id="KW-0813">Transport</keyword>
<feature type="domain" description="ABC transmembrane type-1" evidence="8">
    <location>
        <begin position="374"/>
        <end position="564"/>
    </location>
</feature>
<dbReference type="OrthoDB" id="9771544at2"/>
<evidence type="ECO:0000313" key="10">
    <source>
        <dbReference type="Proteomes" id="UP000027982"/>
    </source>
</evidence>
<dbReference type="EMBL" id="CP007139">
    <property type="protein sequence ID" value="AIE85736.1"/>
    <property type="molecule type" value="Genomic_DNA"/>
</dbReference>
<dbReference type="PANTHER" id="PTHR43744">
    <property type="entry name" value="ABC TRANSPORTER PERMEASE PROTEIN MG189-RELATED-RELATED"/>
    <property type="match status" value="1"/>
</dbReference>
<proteinExistence type="inferred from homology"/>
<comment type="similarity">
    <text evidence="7">Belongs to the binding-protein-dependent transport system permease family.</text>
</comment>
<dbReference type="Proteomes" id="UP000027982">
    <property type="component" value="Chromosome"/>
</dbReference>
<dbReference type="Pfam" id="PF00528">
    <property type="entry name" value="BPD_transp_1"/>
    <property type="match status" value="1"/>
</dbReference>
<dbReference type="InterPro" id="IPR000515">
    <property type="entry name" value="MetI-like"/>
</dbReference>
<sequence length="580" mass="63769">MSANLVYAVGTLASWAGWFLFFRAIVLIAQMFGDKRRVSSGLAGTAVAAGVCFVVASLMKMQPDAAATSASAPGVWRFPLVWFVMPWTAWLGIIALVFVIWRSLQAGMAMDSKERMVRLQSAGLWLAAGLVFAWLYKSDPGSKIEVLKGGIGLKPDTAIAILLFAVAGTVAMVLAGRGAQTRGYGKAIVAQAALLAGAFVFGLPFAFLLVTSFKEDRDMSSVNGIIWIPRVQETVPFFDKKDPLFEAQYEGQTVQASIIEKNPDGSVKLDIQKPMAIRGLTFVAQPSQLKEIPKEANVFRGKFNGVDFVGKVVEEMDDGRRRIEFMQPPSLAGQQSLFALADLDPVRHIGLRTQNYPDALDFLPPETNRGMVYLKNTLVIVVFSVIGTILSSAIVAYAFSRMRFPGRNALFTLMLGTMMLPGAVTMMPQFLIFRAFGWIDTLMPLWVPAFFGSAFNIFLLRQFFMQIPLELEDAAKIDGCSYPKTFWSIMMPQIKPALAVIAIWTFVGAWNNFMGPLIYVNSPENMPLSYALKLFQGDRSGEPGLLMAFATLTVIPVLALFFFCQRYFIEGVTLSGLGGR</sequence>
<dbReference type="STRING" id="661478.OP10G_2368"/>
<feature type="transmembrane region" description="Helical" evidence="7">
    <location>
        <begin position="41"/>
        <end position="59"/>
    </location>
</feature>
<reference evidence="9 10" key="1">
    <citation type="journal article" date="2014" name="PLoS ONE">
        <title>The first complete genome sequence of the class fimbriimonadia in the phylum armatimonadetes.</title>
        <authorList>
            <person name="Hu Z.Y."/>
            <person name="Wang Y.Z."/>
            <person name="Im W.T."/>
            <person name="Wang S.Y."/>
            <person name="Zhao G.P."/>
            <person name="Zheng H.J."/>
            <person name="Quan Z.X."/>
        </authorList>
    </citation>
    <scope>NUCLEOTIDE SEQUENCE [LARGE SCALE GENOMIC DNA]</scope>
    <source>
        <strain evidence="9">Gsoil 348</strain>
    </source>
</reference>
<dbReference type="InterPro" id="IPR035906">
    <property type="entry name" value="MetI-like_sf"/>
</dbReference>
<evidence type="ECO:0000256" key="2">
    <source>
        <dbReference type="ARBA" id="ARBA00022448"/>
    </source>
</evidence>
<dbReference type="AlphaFoldDB" id="A0A068NQM7"/>
<name>A0A068NQM7_FIMGI</name>
<feature type="transmembrane region" description="Helical" evidence="7">
    <location>
        <begin position="497"/>
        <end position="519"/>
    </location>
</feature>
<dbReference type="SUPFAM" id="SSF161098">
    <property type="entry name" value="MetI-like"/>
    <property type="match status" value="1"/>
</dbReference>